<organism evidence="2 3">
    <name type="scientific">Mesorhabditis spiculigera</name>
    <dbReference type="NCBI Taxonomy" id="96644"/>
    <lineage>
        <taxon>Eukaryota</taxon>
        <taxon>Metazoa</taxon>
        <taxon>Ecdysozoa</taxon>
        <taxon>Nematoda</taxon>
        <taxon>Chromadorea</taxon>
        <taxon>Rhabditida</taxon>
        <taxon>Rhabditina</taxon>
        <taxon>Rhabditomorpha</taxon>
        <taxon>Rhabditoidea</taxon>
        <taxon>Rhabditidae</taxon>
        <taxon>Mesorhabditinae</taxon>
        <taxon>Mesorhabditis</taxon>
    </lineage>
</organism>
<comment type="caution">
    <text evidence="2">The sequence shown here is derived from an EMBL/GenBank/DDBJ whole genome shotgun (WGS) entry which is preliminary data.</text>
</comment>
<proteinExistence type="predicted"/>
<feature type="non-terminal residue" evidence="2">
    <location>
        <position position="1"/>
    </location>
</feature>
<reference evidence="2" key="1">
    <citation type="submission" date="2023-06" db="EMBL/GenBank/DDBJ databases">
        <authorList>
            <person name="Delattre M."/>
        </authorList>
    </citation>
    <scope>NUCLEOTIDE SEQUENCE</scope>
    <source>
        <strain evidence="2">AF72</strain>
    </source>
</reference>
<name>A0AA36FUB1_9BILA</name>
<dbReference type="AlphaFoldDB" id="A0AA36FUB1"/>
<keyword evidence="3" id="KW-1185">Reference proteome</keyword>
<dbReference type="Proteomes" id="UP001177023">
    <property type="component" value="Unassembled WGS sequence"/>
</dbReference>
<evidence type="ECO:0000313" key="3">
    <source>
        <dbReference type="Proteomes" id="UP001177023"/>
    </source>
</evidence>
<evidence type="ECO:0000256" key="1">
    <source>
        <dbReference type="SAM" id="MobiDB-lite"/>
    </source>
</evidence>
<dbReference type="EMBL" id="CATQJA010001493">
    <property type="protein sequence ID" value="CAJ0567489.1"/>
    <property type="molecule type" value="Genomic_DNA"/>
</dbReference>
<protein>
    <submittedName>
        <fullName evidence="2">Uncharacterized protein</fullName>
    </submittedName>
</protein>
<accession>A0AA36FUB1</accession>
<feature type="region of interest" description="Disordered" evidence="1">
    <location>
        <begin position="272"/>
        <end position="292"/>
    </location>
</feature>
<evidence type="ECO:0000313" key="2">
    <source>
        <dbReference type="EMBL" id="CAJ0567489.1"/>
    </source>
</evidence>
<sequence>MADSRIVTGELFAMGRCPNWKPTPPRDRSTRCDQSKDELATELSQSYPAAKCACIQIVFAGTPQYQCHCGESGNCHGSDDYHHYHDNNYHNDHDDDNHYHDDRAHATPRDNDYQHDTGLYHDRNPGNGQCHCIMITITGPASAQYQCSCLSTPATPRMYRQAAEPPMTTQAAITYPPQTAIPDTLPPATQPSTPLTLDHTDHAATYYCCPDPCPRCNHYGARISSSRQHVLCIDWRSVIPVHMYARIRPMCTEYLLSQGQIQVAEAQQIGRLAANPPPNSLARRPVIHHRRS</sequence>
<gene>
    <name evidence="2" type="ORF">MSPICULIGERA_LOCUS6041</name>
</gene>